<reference evidence="1 2" key="1">
    <citation type="journal article" date="2010" name="Plant Cell">
        <title>The Chlorella variabilis NC64A genome reveals adaptation to photosymbiosis, coevolution with viruses, and cryptic sex.</title>
        <authorList>
            <person name="Blanc G."/>
            <person name="Duncan G."/>
            <person name="Agarkova I."/>
            <person name="Borodovsky M."/>
            <person name="Gurnon J."/>
            <person name="Kuo A."/>
            <person name="Lindquist E."/>
            <person name="Lucas S."/>
            <person name="Pangilinan J."/>
            <person name="Polle J."/>
            <person name="Salamov A."/>
            <person name="Terry A."/>
            <person name="Yamada T."/>
            <person name="Dunigan D.D."/>
            <person name="Grigoriev I.V."/>
            <person name="Claverie J.M."/>
            <person name="Van Etten J.L."/>
        </authorList>
    </citation>
    <scope>NUCLEOTIDE SEQUENCE [LARGE SCALE GENOMIC DNA]</scope>
    <source>
        <strain evidence="1 2">NC64A</strain>
    </source>
</reference>
<dbReference type="KEGG" id="cvr:CHLNCDRAFT_28955"/>
<accession>E1ZUA5</accession>
<gene>
    <name evidence="1" type="ORF">CHLNCDRAFT_28955</name>
</gene>
<dbReference type="RefSeq" id="XP_005852298.1">
    <property type="nucleotide sequence ID" value="XM_005852236.1"/>
</dbReference>
<protein>
    <submittedName>
        <fullName evidence="1">Uncharacterized protein</fullName>
    </submittedName>
</protein>
<dbReference type="GeneID" id="17350023"/>
<organism evidence="2">
    <name type="scientific">Chlorella variabilis</name>
    <name type="common">Green alga</name>
    <dbReference type="NCBI Taxonomy" id="554065"/>
    <lineage>
        <taxon>Eukaryota</taxon>
        <taxon>Viridiplantae</taxon>
        <taxon>Chlorophyta</taxon>
        <taxon>core chlorophytes</taxon>
        <taxon>Trebouxiophyceae</taxon>
        <taxon>Chlorellales</taxon>
        <taxon>Chlorellaceae</taxon>
        <taxon>Chlorella clade</taxon>
        <taxon>Chlorella</taxon>
    </lineage>
</organism>
<dbReference type="InParanoid" id="E1ZUA5"/>
<evidence type="ECO:0000313" key="1">
    <source>
        <dbReference type="EMBL" id="EFN50590.1"/>
    </source>
</evidence>
<proteinExistence type="predicted"/>
<feature type="non-terminal residue" evidence="1">
    <location>
        <position position="1"/>
    </location>
</feature>
<dbReference type="AlphaFoldDB" id="E1ZUA5"/>
<evidence type="ECO:0000313" key="2">
    <source>
        <dbReference type="Proteomes" id="UP000008141"/>
    </source>
</evidence>
<keyword evidence="2" id="KW-1185">Reference proteome</keyword>
<dbReference type="Proteomes" id="UP000008141">
    <property type="component" value="Unassembled WGS sequence"/>
</dbReference>
<sequence>QPGRCQPVPAMQQLQPPVPCRLGCCGATAAKQGCRQLLQWLHCCQGCCTPGSKAPWLLPPVQRGSCSTGP</sequence>
<name>E1ZUA5_CHLVA</name>
<dbReference type="EMBL" id="GL433941">
    <property type="protein sequence ID" value="EFN50590.1"/>
    <property type="molecule type" value="Genomic_DNA"/>
</dbReference>